<dbReference type="PANTHER" id="PTHR12027">
    <property type="entry name" value="WNT RELATED"/>
    <property type="match status" value="1"/>
</dbReference>
<dbReference type="GO" id="GO:0030182">
    <property type="term" value="P:neuron differentiation"/>
    <property type="evidence" value="ECO:0007669"/>
    <property type="project" value="TreeGrafter"/>
</dbReference>
<reference evidence="11 12" key="1">
    <citation type="journal article" date="2018" name="Nat. Ecol. Evol.">
        <title>Genomic signatures of mitonuclear coevolution across populations of Tigriopus californicus.</title>
        <authorList>
            <person name="Barreto F.S."/>
            <person name="Watson E.T."/>
            <person name="Lima T.G."/>
            <person name="Willett C.S."/>
            <person name="Edmands S."/>
            <person name="Li W."/>
            <person name="Burton R.S."/>
        </authorList>
    </citation>
    <scope>NUCLEOTIDE SEQUENCE [LARGE SCALE GENOMIC DNA]</scope>
    <source>
        <strain evidence="11 12">San Diego</strain>
    </source>
</reference>
<dbReference type="GO" id="GO:0060070">
    <property type="term" value="P:canonical Wnt signaling pathway"/>
    <property type="evidence" value="ECO:0007669"/>
    <property type="project" value="TreeGrafter"/>
</dbReference>
<evidence type="ECO:0000256" key="3">
    <source>
        <dbReference type="ARBA" id="ARBA00022473"/>
    </source>
</evidence>
<dbReference type="PROSITE" id="PS00246">
    <property type="entry name" value="WNT1"/>
    <property type="match status" value="1"/>
</dbReference>
<keyword evidence="12" id="KW-1185">Reference proteome</keyword>
<comment type="function">
    <text evidence="9">Ligand for members of the frizzled family of seven transmembrane receptors.</text>
</comment>
<dbReference type="PANTHER" id="PTHR12027:SF81">
    <property type="entry name" value="WNT INHIBITOR OF DORSAL PROTEIN"/>
    <property type="match status" value="1"/>
</dbReference>
<evidence type="ECO:0000313" key="12">
    <source>
        <dbReference type="Proteomes" id="UP000318571"/>
    </source>
</evidence>
<dbReference type="InterPro" id="IPR005817">
    <property type="entry name" value="Wnt"/>
</dbReference>
<evidence type="ECO:0000256" key="1">
    <source>
        <dbReference type="ARBA" id="ARBA00004498"/>
    </source>
</evidence>
<name>A0A553PTA7_TIGCA</name>
<comment type="subcellular location">
    <subcellularLocation>
        <location evidence="1 9">Secreted</location>
        <location evidence="1 9">Extracellular space</location>
        <location evidence="1 9">Extracellular matrix</location>
    </subcellularLocation>
</comment>
<dbReference type="SMART" id="SM00097">
    <property type="entry name" value="WNT1"/>
    <property type="match status" value="1"/>
</dbReference>
<accession>A0A553PTA7</accession>
<feature type="chain" id="PRO_5021956329" description="Protein Wnt" evidence="10">
    <location>
        <begin position="22"/>
        <end position="415"/>
    </location>
</feature>
<dbReference type="InterPro" id="IPR018161">
    <property type="entry name" value="Wnt_CS"/>
</dbReference>
<dbReference type="EMBL" id="VCGU01000001">
    <property type="protein sequence ID" value="TRY80923.1"/>
    <property type="molecule type" value="Genomic_DNA"/>
</dbReference>
<evidence type="ECO:0000256" key="5">
    <source>
        <dbReference type="ARBA" id="ARBA00022530"/>
    </source>
</evidence>
<keyword evidence="4" id="KW-0964">Secreted</keyword>
<proteinExistence type="inferred from homology"/>
<comment type="similarity">
    <text evidence="2 9">Belongs to the Wnt family.</text>
</comment>
<keyword evidence="3 9" id="KW-0217">Developmental protein</keyword>
<evidence type="ECO:0000256" key="6">
    <source>
        <dbReference type="ARBA" id="ARBA00022687"/>
    </source>
</evidence>
<dbReference type="Proteomes" id="UP000318571">
    <property type="component" value="Chromosome 12"/>
</dbReference>
<dbReference type="OMA" id="ASCNCKF"/>
<dbReference type="GO" id="GO:0005125">
    <property type="term" value="F:cytokine activity"/>
    <property type="evidence" value="ECO:0007669"/>
    <property type="project" value="TreeGrafter"/>
</dbReference>
<dbReference type="Gene3D" id="3.30.2460.20">
    <property type="match status" value="1"/>
</dbReference>
<dbReference type="STRING" id="6832.A0A553PTA7"/>
<dbReference type="PRINTS" id="PR01349">
    <property type="entry name" value="WNTPROTEIN"/>
</dbReference>
<keyword evidence="10" id="KW-0732">Signal</keyword>
<organism evidence="11 12">
    <name type="scientific">Tigriopus californicus</name>
    <name type="common">Marine copepod</name>
    <dbReference type="NCBI Taxonomy" id="6832"/>
    <lineage>
        <taxon>Eukaryota</taxon>
        <taxon>Metazoa</taxon>
        <taxon>Ecdysozoa</taxon>
        <taxon>Arthropoda</taxon>
        <taxon>Crustacea</taxon>
        <taxon>Multicrustacea</taxon>
        <taxon>Hexanauplia</taxon>
        <taxon>Copepoda</taxon>
        <taxon>Harpacticoida</taxon>
        <taxon>Harpacticidae</taxon>
        <taxon>Tigriopus</taxon>
    </lineage>
</organism>
<evidence type="ECO:0000256" key="4">
    <source>
        <dbReference type="ARBA" id="ARBA00022525"/>
    </source>
</evidence>
<evidence type="ECO:0000256" key="7">
    <source>
        <dbReference type="ARBA" id="ARBA00023157"/>
    </source>
</evidence>
<comment type="caution">
    <text evidence="11">The sequence shown here is derived from an EMBL/GenBank/DDBJ whole genome shotgun (WGS) entry which is preliminary data.</text>
</comment>
<evidence type="ECO:0000256" key="2">
    <source>
        <dbReference type="ARBA" id="ARBA00005683"/>
    </source>
</evidence>
<keyword evidence="7" id="KW-1015">Disulfide bond</keyword>
<keyword evidence="8" id="KW-0449">Lipoprotein</keyword>
<dbReference type="GO" id="GO:0005109">
    <property type="term" value="F:frizzled binding"/>
    <property type="evidence" value="ECO:0007669"/>
    <property type="project" value="TreeGrafter"/>
</dbReference>
<dbReference type="Pfam" id="PF00110">
    <property type="entry name" value="wnt"/>
    <property type="match status" value="1"/>
</dbReference>
<feature type="signal peptide" evidence="10">
    <location>
        <begin position="1"/>
        <end position="21"/>
    </location>
</feature>
<evidence type="ECO:0000256" key="10">
    <source>
        <dbReference type="SAM" id="SignalP"/>
    </source>
</evidence>
<dbReference type="GO" id="GO:0045165">
    <property type="term" value="P:cell fate commitment"/>
    <property type="evidence" value="ECO:0007669"/>
    <property type="project" value="TreeGrafter"/>
</dbReference>
<evidence type="ECO:0000256" key="9">
    <source>
        <dbReference type="RuleBase" id="RU003500"/>
    </source>
</evidence>
<dbReference type="InterPro" id="IPR043158">
    <property type="entry name" value="Wnt_C"/>
</dbReference>
<dbReference type="GO" id="GO:0005615">
    <property type="term" value="C:extracellular space"/>
    <property type="evidence" value="ECO:0007669"/>
    <property type="project" value="TreeGrafter"/>
</dbReference>
<sequence>MAQGYHYTFRVLCFVLAFVHGEGWIVENSAEMSPPTPLSKFDLDLSMSVSFGAKIAIKECGHQFRYEHWDCPKQAFHSRGPSIIHEDVSNESYQKLRATKESSNPTVISPHLRQPANRETAFIHAITAAGIAHTLTKNCSNGEFGDCGCGVNKPQKDVRWKWSGCSDNFHFGDQVAKKFLDGVEIAKKFLDGVESGSDPKSLANLHNNEAGRVAVRKTMKRVCKCHGVSGSCATQTCWTTLADFRAVGNYLKKMYKQALRVDYTNGNLNEIITENNSHRVNRKRQTTERASWEYSQNSAIPLSNLESARRRRSPKIKKRKLVFLQDSPNYCRSNAAEGIRGVIGRSCIAEPANEPDPKKLLANVRTCAKLCKACGLKIHRKEVQVASSCNCRFQWCCQVTCQTCSKKRIEITCVV</sequence>
<evidence type="ECO:0000256" key="8">
    <source>
        <dbReference type="ARBA" id="ARBA00023288"/>
    </source>
</evidence>
<gene>
    <name evidence="11" type="ORF">TCAL_12797</name>
</gene>
<evidence type="ECO:0000313" key="11">
    <source>
        <dbReference type="EMBL" id="TRY80923.1"/>
    </source>
</evidence>
<dbReference type="CDD" id="cd19340">
    <property type="entry name" value="Wnt_Wnt8"/>
    <property type="match status" value="1"/>
</dbReference>
<keyword evidence="5" id="KW-0272">Extracellular matrix</keyword>
<keyword evidence="6 9" id="KW-0879">Wnt signaling pathway</keyword>
<dbReference type="AlphaFoldDB" id="A0A553PTA7"/>
<protein>
    <recommendedName>
        <fullName evidence="9">Protein Wnt</fullName>
    </recommendedName>
</protein>